<accession>A0AA35ZB10</accession>
<dbReference type="AlphaFoldDB" id="A0AA35ZB10"/>
<gene>
    <name evidence="2" type="ORF">LSALG_LOCUS27983</name>
</gene>
<evidence type="ECO:0000313" key="3">
    <source>
        <dbReference type="Proteomes" id="UP001177003"/>
    </source>
</evidence>
<organism evidence="2 3">
    <name type="scientific">Lactuca saligna</name>
    <name type="common">Willowleaf lettuce</name>
    <dbReference type="NCBI Taxonomy" id="75948"/>
    <lineage>
        <taxon>Eukaryota</taxon>
        <taxon>Viridiplantae</taxon>
        <taxon>Streptophyta</taxon>
        <taxon>Embryophyta</taxon>
        <taxon>Tracheophyta</taxon>
        <taxon>Spermatophyta</taxon>
        <taxon>Magnoliopsida</taxon>
        <taxon>eudicotyledons</taxon>
        <taxon>Gunneridae</taxon>
        <taxon>Pentapetalae</taxon>
        <taxon>asterids</taxon>
        <taxon>campanulids</taxon>
        <taxon>Asterales</taxon>
        <taxon>Asteraceae</taxon>
        <taxon>Cichorioideae</taxon>
        <taxon>Cichorieae</taxon>
        <taxon>Lactucinae</taxon>
        <taxon>Lactuca</taxon>
    </lineage>
</organism>
<evidence type="ECO:0000313" key="2">
    <source>
        <dbReference type="EMBL" id="CAI9288707.1"/>
    </source>
</evidence>
<keyword evidence="3" id="KW-1185">Reference proteome</keyword>
<evidence type="ECO:0000256" key="1">
    <source>
        <dbReference type="SAM" id="Coils"/>
    </source>
</evidence>
<reference evidence="2" key="1">
    <citation type="submission" date="2023-04" db="EMBL/GenBank/DDBJ databases">
        <authorList>
            <person name="Vijverberg K."/>
            <person name="Xiong W."/>
            <person name="Schranz E."/>
        </authorList>
    </citation>
    <scope>NUCLEOTIDE SEQUENCE</scope>
</reference>
<feature type="coiled-coil region" evidence="1">
    <location>
        <begin position="83"/>
        <end position="113"/>
    </location>
</feature>
<sequence length="133" mass="15107">MKSCITDVTALLSDLIEARDLTIPINVQKYMGEKLRSTFAILHRLEGVSESSGTPKQGGDQPNPVKHVYVVKSETEPKELKRRKAREEEIDEHQRIIQEAEAKEKDKKEAQLTVKSRKLLSKVDFEASSKFSI</sequence>
<dbReference type="EMBL" id="OX465081">
    <property type="protein sequence ID" value="CAI9288707.1"/>
    <property type="molecule type" value="Genomic_DNA"/>
</dbReference>
<protein>
    <submittedName>
        <fullName evidence="2">Uncharacterized protein</fullName>
    </submittedName>
</protein>
<dbReference type="Proteomes" id="UP001177003">
    <property type="component" value="Chromosome 5"/>
</dbReference>
<proteinExistence type="predicted"/>
<keyword evidence="1" id="KW-0175">Coiled coil</keyword>
<name>A0AA35ZB10_LACSI</name>